<protein>
    <submittedName>
        <fullName evidence="1">Uncharacterized protein</fullName>
    </submittedName>
</protein>
<evidence type="ECO:0000313" key="1">
    <source>
        <dbReference type="EMBL" id="AMP15505.1"/>
    </source>
</evidence>
<dbReference type="Proteomes" id="UP000074914">
    <property type="component" value="Chromosome"/>
</dbReference>
<reference evidence="1 2" key="1">
    <citation type="submission" date="2015-11" db="EMBL/GenBank/DDBJ databases">
        <title>Exploring the genomic traits of fungus-feeding bacterial genus Collimonas.</title>
        <authorList>
            <person name="Song C."/>
            <person name="Schmidt R."/>
            <person name="de Jager V."/>
            <person name="Krzyzanowska D."/>
            <person name="Jongedijk E."/>
            <person name="Cankar K."/>
            <person name="Beekwilder J."/>
            <person name="van Veen A."/>
            <person name="de Boer W."/>
            <person name="van Veen J.A."/>
            <person name="Garbeva P."/>
        </authorList>
    </citation>
    <scope>NUCLEOTIDE SEQUENCE [LARGE SCALE GENOMIC DNA]</scope>
    <source>
        <strain evidence="1 2">Ter291</strain>
    </source>
</reference>
<name>A0ABM5Z8V7_9BURK</name>
<sequence>MREWTTSLFTGLSLRNARELVVRAYYERAIKVQAIADQVKIPKRTLYDNKAKIWEGLNKLDHAALVKIDQRLQRLITPKFESNAENECNVA</sequence>
<evidence type="ECO:0000313" key="2">
    <source>
        <dbReference type="Proteomes" id="UP000074914"/>
    </source>
</evidence>
<accession>A0ABM5Z8V7</accession>
<keyword evidence="2" id="KW-1185">Reference proteome</keyword>
<proteinExistence type="predicted"/>
<gene>
    <name evidence="1" type="ORF">CPter291_3268</name>
</gene>
<organism evidence="1 2">
    <name type="scientific">Collimonas pratensis</name>
    <dbReference type="NCBI Taxonomy" id="279113"/>
    <lineage>
        <taxon>Bacteria</taxon>
        <taxon>Pseudomonadati</taxon>
        <taxon>Pseudomonadota</taxon>
        <taxon>Betaproteobacteria</taxon>
        <taxon>Burkholderiales</taxon>
        <taxon>Oxalobacteraceae</taxon>
        <taxon>Collimonas</taxon>
    </lineage>
</organism>
<dbReference type="EMBL" id="CP013236">
    <property type="protein sequence ID" value="AMP15505.1"/>
    <property type="molecule type" value="Genomic_DNA"/>
</dbReference>